<reference evidence="1 2" key="1">
    <citation type="submission" date="2016-10" db="EMBL/GenBank/DDBJ databases">
        <title>Draft genome sequence of Methylobacterium extorquens CP3, a seed endophyte of Crotalaria pumila with plant growth-promoting and metal tolerance properties.</title>
        <authorList>
            <person name="Sanchez-Lopez A.S."/>
            <person name="Van Hamme J.D."/>
            <person name="Thijs S."/>
            <person name="Mcammond B.M."/>
            <person name="Stevens V."/>
            <person name="Gonzalez-Chavez M.D.C."/>
            <person name="Vangronsveld J."/>
        </authorList>
    </citation>
    <scope>NUCLEOTIDE SEQUENCE [LARGE SCALE GENOMIC DNA]</scope>
    <source>
        <strain evidence="1 2">CP3</strain>
    </source>
</reference>
<sequence length="86" mass="9643">MSSRLLLSVLHRSVVLFRNVCMRLRLRLRVALIVFLNEGTRIFAGHGGVGMSHGLAGSAGWRKSKSQRRSVFRLFGQGTFRPMSTI</sequence>
<accession>A0A1S1NW54</accession>
<evidence type="ECO:0000313" key="2">
    <source>
        <dbReference type="Proteomes" id="UP000180215"/>
    </source>
</evidence>
<comment type="caution">
    <text evidence="1">The sequence shown here is derived from an EMBL/GenBank/DDBJ whole genome shotgun (WGS) entry which is preliminary data.</text>
</comment>
<dbReference type="EMBL" id="MNAO01000386">
    <property type="protein sequence ID" value="OHV14938.1"/>
    <property type="molecule type" value="Genomic_DNA"/>
</dbReference>
<organism evidence="1 2">
    <name type="scientific">Methylorubrum extorquens</name>
    <name type="common">Methylobacterium dichloromethanicum</name>
    <name type="synonym">Methylobacterium extorquens</name>
    <dbReference type="NCBI Taxonomy" id="408"/>
    <lineage>
        <taxon>Bacteria</taxon>
        <taxon>Pseudomonadati</taxon>
        <taxon>Pseudomonadota</taxon>
        <taxon>Alphaproteobacteria</taxon>
        <taxon>Hyphomicrobiales</taxon>
        <taxon>Methylobacteriaceae</taxon>
        <taxon>Methylorubrum</taxon>
    </lineage>
</organism>
<dbReference type="Proteomes" id="UP000180215">
    <property type="component" value="Unassembled WGS sequence"/>
</dbReference>
<evidence type="ECO:0000313" key="1">
    <source>
        <dbReference type="EMBL" id="OHV14938.1"/>
    </source>
</evidence>
<dbReference type="AlphaFoldDB" id="A0A1S1NW54"/>
<name>A0A1S1NW54_METEX</name>
<gene>
    <name evidence="1" type="ORF">BK022_22640</name>
</gene>
<proteinExistence type="predicted"/>
<protein>
    <submittedName>
        <fullName evidence="1">Uncharacterized protein</fullName>
    </submittedName>
</protein>